<dbReference type="InterPro" id="IPR036457">
    <property type="entry name" value="PPM-type-like_dom_sf"/>
</dbReference>
<reference evidence="4" key="1">
    <citation type="submission" date="2023-02" db="EMBL/GenBank/DDBJ databases">
        <title>Georgenia sp.10Sc9-8, isolated from a soil sample collected from the Taklamakan desert.</title>
        <authorList>
            <person name="Liu S."/>
        </authorList>
    </citation>
    <scope>NUCLEOTIDE SEQUENCE</scope>
    <source>
        <strain evidence="4">10Sc9-8</strain>
    </source>
</reference>
<name>A0ABT5U042_9MICO</name>
<dbReference type="SUPFAM" id="SSF81606">
    <property type="entry name" value="PP2C-like"/>
    <property type="match status" value="1"/>
</dbReference>
<evidence type="ECO:0000313" key="5">
    <source>
        <dbReference type="Proteomes" id="UP001165561"/>
    </source>
</evidence>
<organism evidence="4 5">
    <name type="scientific">Georgenia halotolerans</name>
    <dbReference type="NCBI Taxonomy" id="3028317"/>
    <lineage>
        <taxon>Bacteria</taxon>
        <taxon>Bacillati</taxon>
        <taxon>Actinomycetota</taxon>
        <taxon>Actinomycetes</taxon>
        <taxon>Micrococcales</taxon>
        <taxon>Bogoriellaceae</taxon>
        <taxon>Georgenia</taxon>
    </lineage>
</organism>
<dbReference type="InterPro" id="IPR052016">
    <property type="entry name" value="Bact_Sigma-Reg"/>
</dbReference>
<evidence type="ECO:0000259" key="3">
    <source>
        <dbReference type="SMART" id="SM00331"/>
    </source>
</evidence>
<accession>A0ABT5U042</accession>
<comment type="caution">
    <text evidence="4">The sequence shown here is derived from an EMBL/GenBank/DDBJ whole genome shotgun (WGS) entry which is preliminary data.</text>
</comment>
<dbReference type="InterPro" id="IPR003018">
    <property type="entry name" value="GAF"/>
</dbReference>
<dbReference type="Gene3D" id="3.30.450.40">
    <property type="match status" value="1"/>
</dbReference>
<dbReference type="EMBL" id="JARACI010001140">
    <property type="protein sequence ID" value="MDD9207677.1"/>
    <property type="molecule type" value="Genomic_DNA"/>
</dbReference>
<dbReference type="SUPFAM" id="SSF55785">
    <property type="entry name" value="PYP-like sensor domain (PAS domain)"/>
    <property type="match status" value="1"/>
</dbReference>
<sequence>MDRGQEWDLAPSGLLVLRADGTVLDANTTVLGWVGRRHREVAGRLRLSELLTVGGRIYWETHLSLMLHAEGRVEEVAVELKVPAGRLPVLMTAVAETPAAGGPVTVRVVLSGARERSRYERELLAARQVADRSAARTKVLQEITSALSGAAGLDGVVGALLSATGSLGADAATLWSADPEEGLIAYASAGESLGACPRPATGPYPGAATIDRGRVVVPLHGQSAPQGLLSMVPSRGPGADPVDMDVLTAVGQQAGLALDRARLYEQSAGVARQLQRSLLATTMPADERFSLSTDYRPGVAALEVGGDWYDAFLTRPGVLAVVVGDVVGRGLGAATAMGQLRSAVRAVAGPGVGPAEVLSHLDRFAQQTDGAAYTTLAYAEIHLSTGRVSYSCAGHMPPLLVPADGGPRLLWDGRSTPLALVPPDGQRAVAEVLLSPGDQLLLYTDGLVERHDRPLAEGFAALTQHAEALRAVPPQHGLQELSTSLLCGVDWHDDVCAMLLSWHGTAVESAVTPG</sequence>
<evidence type="ECO:0000313" key="4">
    <source>
        <dbReference type="EMBL" id="MDD9207677.1"/>
    </source>
</evidence>
<dbReference type="InterPro" id="IPR035965">
    <property type="entry name" value="PAS-like_dom_sf"/>
</dbReference>
<dbReference type="SUPFAM" id="SSF55781">
    <property type="entry name" value="GAF domain-like"/>
    <property type="match status" value="1"/>
</dbReference>
<dbReference type="Proteomes" id="UP001165561">
    <property type="component" value="Unassembled WGS sequence"/>
</dbReference>
<dbReference type="SMART" id="SM00331">
    <property type="entry name" value="PP2C_SIG"/>
    <property type="match status" value="1"/>
</dbReference>
<feature type="domain" description="PPM-type phosphatase" evidence="3">
    <location>
        <begin position="290"/>
        <end position="502"/>
    </location>
</feature>
<dbReference type="PANTHER" id="PTHR43156:SF2">
    <property type="entry name" value="STAGE II SPORULATION PROTEIN E"/>
    <property type="match status" value="1"/>
</dbReference>
<keyword evidence="1" id="KW-0378">Hydrolase</keyword>
<evidence type="ECO:0000256" key="1">
    <source>
        <dbReference type="ARBA" id="ARBA00022801"/>
    </source>
</evidence>
<evidence type="ECO:0000259" key="2">
    <source>
        <dbReference type="SMART" id="SM00065"/>
    </source>
</evidence>
<protein>
    <submittedName>
        <fullName evidence="4">SpoIIE family protein phosphatase</fullName>
    </submittedName>
</protein>
<dbReference type="Pfam" id="PF07228">
    <property type="entry name" value="SpoIIE"/>
    <property type="match status" value="1"/>
</dbReference>
<dbReference type="InterPro" id="IPR001932">
    <property type="entry name" value="PPM-type_phosphatase-like_dom"/>
</dbReference>
<dbReference type="SMART" id="SM00065">
    <property type="entry name" value="GAF"/>
    <property type="match status" value="1"/>
</dbReference>
<feature type="domain" description="GAF" evidence="2">
    <location>
        <begin position="135"/>
        <end position="268"/>
    </location>
</feature>
<dbReference type="InterPro" id="IPR029016">
    <property type="entry name" value="GAF-like_dom_sf"/>
</dbReference>
<dbReference type="PANTHER" id="PTHR43156">
    <property type="entry name" value="STAGE II SPORULATION PROTEIN E-RELATED"/>
    <property type="match status" value="1"/>
</dbReference>
<dbReference type="Gene3D" id="3.60.40.10">
    <property type="entry name" value="PPM-type phosphatase domain"/>
    <property type="match status" value="1"/>
</dbReference>
<proteinExistence type="predicted"/>
<gene>
    <name evidence="4" type="ORF">PU560_14560</name>
</gene>
<keyword evidence="5" id="KW-1185">Reference proteome</keyword>